<feature type="domain" description="Cupin fold metalloprotein WbuC cupin" evidence="1">
    <location>
        <begin position="8"/>
        <end position="89"/>
    </location>
</feature>
<dbReference type="EMBL" id="CP002959">
    <property type="protein sequence ID" value="AFM12396.1"/>
    <property type="molecule type" value="Genomic_DNA"/>
</dbReference>
<keyword evidence="3" id="KW-1185">Reference proteome</keyword>
<dbReference type="HOGENOM" id="CLU_121835_0_0_12"/>
<reference evidence="2 3" key="1">
    <citation type="submission" date="2012-06" db="EMBL/GenBank/DDBJ databases">
        <title>The complete chromosome of genome of Turneriella parva DSM 21527.</title>
        <authorList>
            <consortium name="US DOE Joint Genome Institute (JGI-PGF)"/>
            <person name="Lucas S."/>
            <person name="Han J."/>
            <person name="Lapidus A."/>
            <person name="Bruce D."/>
            <person name="Goodwin L."/>
            <person name="Pitluck S."/>
            <person name="Peters L."/>
            <person name="Kyrpides N."/>
            <person name="Mavromatis K."/>
            <person name="Ivanova N."/>
            <person name="Mikhailova N."/>
            <person name="Chertkov O."/>
            <person name="Detter J.C."/>
            <person name="Tapia R."/>
            <person name="Han C."/>
            <person name="Land M."/>
            <person name="Hauser L."/>
            <person name="Markowitz V."/>
            <person name="Cheng J.-F."/>
            <person name="Hugenholtz P."/>
            <person name="Woyke T."/>
            <person name="Wu D."/>
            <person name="Gronow S."/>
            <person name="Wellnitz S."/>
            <person name="Brambilla E."/>
            <person name="Klenk H.-P."/>
            <person name="Eisen J.A."/>
        </authorList>
    </citation>
    <scope>NUCLEOTIDE SEQUENCE [LARGE SCALE GENOMIC DNA]</scope>
    <source>
        <strain evidence="3">ATCC BAA-1111 / DSM 21527 / NCTC 11395 / H</strain>
    </source>
</reference>
<dbReference type="SUPFAM" id="SSF51182">
    <property type="entry name" value="RmlC-like cupins"/>
    <property type="match status" value="1"/>
</dbReference>
<dbReference type="CDD" id="cd07005">
    <property type="entry name" value="cupin_WbuC-like"/>
    <property type="match status" value="1"/>
</dbReference>
<dbReference type="NCBIfam" id="TIGR04366">
    <property type="entry name" value="cupin_WbuC"/>
    <property type="match status" value="1"/>
</dbReference>
<dbReference type="Gene3D" id="2.60.120.10">
    <property type="entry name" value="Jelly Rolls"/>
    <property type="match status" value="1"/>
</dbReference>
<dbReference type="InterPro" id="IPR046058">
    <property type="entry name" value="WbuC_cupin"/>
</dbReference>
<gene>
    <name evidence="2" type="ordered locus">Turpa_1749</name>
</gene>
<dbReference type="OrthoDB" id="981227at2"/>
<dbReference type="Pfam" id="PF19480">
    <property type="entry name" value="DUF6016"/>
    <property type="match status" value="1"/>
</dbReference>
<evidence type="ECO:0000259" key="1">
    <source>
        <dbReference type="Pfam" id="PF19480"/>
    </source>
</evidence>
<protein>
    <recommendedName>
        <fullName evidence="1">Cupin fold metalloprotein WbuC cupin domain-containing protein</fullName>
    </recommendedName>
</protein>
<evidence type="ECO:0000313" key="2">
    <source>
        <dbReference type="EMBL" id="AFM12396.1"/>
    </source>
</evidence>
<dbReference type="STRING" id="869212.Turpa_1749"/>
<dbReference type="Proteomes" id="UP000006048">
    <property type="component" value="Chromosome"/>
</dbReference>
<accession>I4B539</accession>
<dbReference type="InterPro" id="IPR027565">
    <property type="entry name" value="Cupin_WbuC"/>
</dbReference>
<dbReference type="RefSeq" id="WP_014802905.1">
    <property type="nucleotide sequence ID" value="NC_018020.1"/>
</dbReference>
<dbReference type="KEGG" id="tpx:Turpa_1749"/>
<dbReference type="InterPro" id="IPR014710">
    <property type="entry name" value="RmlC-like_jellyroll"/>
</dbReference>
<proteinExistence type="predicted"/>
<evidence type="ECO:0000313" key="3">
    <source>
        <dbReference type="Proteomes" id="UP000006048"/>
    </source>
</evidence>
<name>I4B539_TURPD</name>
<organism evidence="2 3">
    <name type="scientific">Turneriella parva (strain ATCC BAA-1111 / DSM 21527 / NCTC 11395 / H)</name>
    <name type="common">Leptospira parva</name>
    <dbReference type="NCBI Taxonomy" id="869212"/>
    <lineage>
        <taxon>Bacteria</taxon>
        <taxon>Pseudomonadati</taxon>
        <taxon>Spirochaetota</taxon>
        <taxon>Spirochaetia</taxon>
        <taxon>Leptospirales</taxon>
        <taxon>Leptospiraceae</taxon>
        <taxon>Turneriella</taxon>
    </lineage>
</organism>
<dbReference type="InterPro" id="IPR011051">
    <property type="entry name" value="RmlC_Cupin_sf"/>
</dbReference>
<sequence>MKPPIQIITSTLLDELENRARDSARQRTNHNFHATFEENPNRFLNVMVRGTYVTPHRHTTPPKSESFVVLRGQLLFITFDDQGDLKTVTRLSASDNYGIDIGPGIWHSIIVESETAICFEVKPGPYAPASDKDFAPWAPREGEVGCEAYANEVYTRALKYFT</sequence>
<dbReference type="AlphaFoldDB" id="I4B539"/>